<keyword evidence="4" id="KW-1185">Reference proteome</keyword>
<dbReference type="Gene3D" id="1.50.10.10">
    <property type="match status" value="1"/>
</dbReference>
<dbReference type="Proteomes" id="UP000244896">
    <property type="component" value="Chromosome"/>
</dbReference>
<dbReference type="InterPro" id="IPR008928">
    <property type="entry name" value="6-hairpin_glycosidase_sf"/>
</dbReference>
<keyword evidence="1" id="KW-0378">Hydrolase</keyword>
<proteinExistence type="predicted"/>
<dbReference type="PANTHER" id="PTHR33886:SF8">
    <property type="entry name" value="UNSATURATED RHAMNOGALACTURONAN HYDROLASE (EUROFUNG)"/>
    <property type="match status" value="1"/>
</dbReference>
<protein>
    <submittedName>
        <fullName evidence="3">Uncharacterized protein</fullName>
    </submittedName>
</protein>
<dbReference type="SUPFAM" id="SSF48208">
    <property type="entry name" value="Six-hairpin glycosidases"/>
    <property type="match status" value="1"/>
</dbReference>
<dbReference type="KEGG" id="elut:CKA38_15165"/>
<evidence type="ECO:0000313" key="3">
    <source>
        <dbReference type="EMBL" id="AWI10416.1"/>
    </source>
</evidence>
<dbReference type="GO" id="GO:0016787">
    <property type="term" value="F:hydrolase activity"/>
    <property type="evidence" value="ECO:0007669"/>
    <property type="project" value="UniProtKB-KW"/>
</dbReference>
<reference evidence="3 4" key="1">
    <citation type="journal article" date="2018" name="Syst. Appl. Microbiol.">
        <title>Ereboglobus luteus gen. nov. sp. nov. from cockroach guts, and new insights into the oxygen relationship of the genera Opitutus and Didymococcus (Verrucomicrobia: Opitutaceae).</title>
        <authorList>
            <person name="Tegtmeier D."/>
            <person name="Belitz A."/>
            <person name="Radek R."/>
            <person name="Heimerl T."/>
            <person name="Brune A."/>
        </authorList>
    </citation>
    <scope>NUCLEOTIDE SEQUENCE [LARGE SCALE GENOMIC DNA]</scope>
    <source>
        <strain evidence="3 4">Ho45</strain>
    </source>
</reference>
<dbReference type="GO" id="GO:0005975">
    <property type="term" value="P:carbohydrate metabolic process"/>
    <property type="evidence" value="ECO:0007669"/>
    <property type="project" value="InterPro"/>
</dbReference>
<dbReference type="Pfam" id="PF07470">
    <property type="entry name" value="Glyco_hydro_88"/>
    <property type="match status" value="1"/>
</dbReference>
<feature type="region of interest" description="Disordered" evidence="2">
    <location>
        <begin position="1"/>
        <end position="27"/>
    </location>
</feature>
<evidence type="ECO:0000256" key="1">
    <source>
        <dbReference type="ARBA" id="ARBA00022801"/>
    </source>
</evidence>
<name>A0A2U8E6F9_9BACT</name>
<evidence type="ECO:0000313" key="4">
    <source>
        <dbReference type="Proteomes" id="UP000244896"/>
    </source>
</evidence>
<dbReference type="InterPro" id="IPR010905">
    <property type="entry name" value="Glyco_hydro_88"/>
</dbReference>
<sequence length="224" mass="25386">MSWPITSATSKFACPTAPSSAKTSCTPSMRTPCGDDLYMSVPFLVRYYQLTNERKYIDDAARQFIGFKKHLYIPRLRLMSHVYDFMRGKATGIPWGRGNGWVLFSLSELLAVLPEKHKLRPQLLDFSANSARASLRSRTPRACSTRLSMSTIPIPKPRARRCSCMDFRAACGMAGIRIPRLHPRRIQGVGGDQQKLDRQIRQCARCLPGLGILVQSEYYKRDLL</sequence>
<gene>
    <name evidence="3" type="ORF">CKA38_15165</name>
</gene>
<dbReference type="InterPro" id="IPR052043">
    <property type="entry name" value="PolySaccharide_Degr_Enz"/>
</dbReference>
<organism evidence="3 4">
    <name type="scientific">Ereboglobus luteus</name>
    <dbReference type="NCBI Taxonomy" id="1796921"/>
    <lineage>
        <taxon>Bacteria</taxon>
        <taxon>Pseudomonadati</taxon>
        <taxon>Verrucomicrobiota</taxon>
        <taxon>Opitutia</taxon>
        <taxon>Opitutales</taxon>
        <taxon>Opitutaceae</taxon>
        <taxon>Ereboglobus</taxon>
    </lineage>
</organism>
<dbReference type="OrthoDB" id="9807186at2"/>
<dbReference type="AlphaFoldDB" id="A0A2U8E6F9"/>
<accession>A0A2U8E6F9</accession>
<feature type="compositionally biased region" description="Polar residues" evidence="2">
    <location>
        <begin position="1"/>
        <end position="10"/>
    </location>
</feature>
<dbReference type="InterPro" id="IPR012341">
    <property type="entry name" value="6hp_glycosidase-like_sf"/>
</dbReference>
<dbReference type="PANTHER" id="PTHR33886">
    <property type="entry name" value="UNSATURATED RHAMNOGALACTURONAN HYDROLASE (EUROFUNG)"/>
    <property type="match status" value="1"/>
</dbReference>
<feature type="compositionally biased region" description="Polar residues" evidence="2">
    <location>
        <begin position="17"/>
        <end position="27"/>
    </location>
</feature>
<evidence type="ECO:0000256" key="2">
    <source>
        <dbReference type="SAM" id="MobiDB-lite"/>
    </source>
</evidence>
<dbReference type="EMBL" id="CP023004">
    <property type="protein sequence ID" value="AWI10416.1"/>
    <property type="molecule type" value="Genomic_DNA"/>
</dbReference>